<dbReference type="GO" id="GO:0008270">
    <property type="term" value="F:zinc ion binding"/>
    <property type="evidence" value="ECO:0007669"/>
    <property type="project" value="UniProtKB-KW"/>
</dbReference>
<proteinExistence type="predicted"/>
<reference evidence="7" key="1">
    <citation type="journal article" date="2020" name="Plant J.">
        <title>Transposons played a major role in the diversification between the closely related almond and peach genomes: results from the almond genome sequence.</title>
        <authorList>
            <person name="Alioto T."/>
            <person name="Alexiou K.G."/>
            <person name="Bardil A."/>
            <person name="Barteri F."/>
            <person name="Castanera R."/>
            <person name="Cruz F."/>
            <person name="Dhingra A."/>
            <person name="Duval H."/>
            <person name="Fernandez I Marti A."/>
            <person name="Frias L."/>
            <person name="Galan B."/>
            <person name="Garcia J.L."/>
            <person name="Howad W."/>
            <person name="Gomez-Garrido J."/>
            <person name="Gut M."/>
            <person name="Julca I."/>
            <person name="Morata J."/>
            <person name="Puigdomenech P."/>
            <person name="Ribeca P."/>
            <person name="Rubio Cabetas M.J."/>
            <person name="Vlasova A."/>
            <person name="Wirthensohn M."/>
            <person name="Garcia-Mas J."/>
            <person name="Gabaldon T."/>
            <person name="Casacuberta J.M."/>
            <person name="Arus P."/>
        </authorList>
    </citation>
    <scope>NUCLEOTIDE SEQUENCE [LARGE SCALE GENOMIC DNA]</scope>
    <source>
        <strain evidence="7">cv. Texas</strain>
    </source>
</reference>
<keyword evidence="2" id="KW-0863">Zinc-finger</keyword>
<evidence type="ECO:0000256" key="3">
    <source>
        <dbReference type="ARBA" id="ARBA00022833"/>
    </source>
</evidence>
<dbReference type="Proteomes" id="UP000327085">
    <property type="component" value="Chromosome 8"/>
</dbReference>
<keyword evidence="3" id="KW-0862">Zinc</keyword>
<dbReference type="SUPFAM" id="SSF56300">
    <property type="entry name" value="Metallo-dependent phosphatases"/>
    <property type="match status" value="1"/>
</dbReference>
<dbReference type="Pfam" id="PF13456">
    <property type="entry name" value="RVT_3"/>
    <property type="match status" value="1"/>
</dbReference>
<dbReference type="GO" id="GO:0003729">
    <property type="term" value="F:mRNA binding"/>
    <property type="evidence" value="ECO:0007669"/>
    <property type="project" value="TreeGrafter"/>
</dbReference>
<evidence type="ECO:0000256" key="1">
    <source>
        <dbReference type="ARBA" id="ARBA00022723"/>
    </source>
</evidence>
<dbReference type="PANTHER" id="PTHR12506">
    <property type="entry name" value="PROTEIN PHOSPHATASE RELATED"/>
    <property type="match status" value="1"/>
</dbReference>
<dbReference type="PANTHER" id="PTHR12506:SF82">
    <property type="entry name" value="ZINC FINGER CCCH DOMAIN-CONTAINING PROTEIN 64-RELATED"/>
    <property type="match status" value="1"/>
</dbReference>
<dbReference type="InParanoid" id="A0A5E4FRY5"/>
<dbReference type="Gene3D" id="3.60.21.10">
    <property type="match status" value="1"/>
</dbReference>
<dbReference type="Gramene" id="VVA30252">
    <property type="protein sequence ID" value="VVA30252"/>
    <property type="gene ID" value="Prudul26B004086"/>
</dbReference>
<gene>
    <name evidence="6" type="ORF">ALMOND_2B004086</name>
</gene>
<evidence type="ECO:0000259" key="5">
    <source>
        <dbReference type="Pfam" id="PF13456"/>
    </source>
</evidence>
<dbReference type="GO" id="GO:0004523">
    <property type="term" value="F:RNA-DNA hybrid ribonuclease activity"/>
    <property type="evidence" value="ECO:0007669"/>
    <property type="project" value="InterPro"/>
</dbReference>
<evidence type="ECO:0000256" key="4">
    <source>
        <dbReference type="ARBA" id="ARBA00023125"/>
    </source>
</evidence>
<evidence type="ECO:0000256" key="2">
    <source>
        <dbReference type="ARBA" id="ARBA00022771"/>
    </source>
</evidence>
<evidence type="ECO:0000313" key="7">
    <source>
        <dbReference type="Proteomes" id="UP000327085"/>
    </source>
</evidence>
<dbReference type="AlphaFoldDB" id="A0A5E4FRY5"/>
<dbReference type="EMBL" id="CABIKO010000184">
    <property type="protein sequence ID" value="VVA30252.1"/>
    <property type="molecule type" value="Genomic_DNA"/>
</dbReference>
<dbReference type="GO" id="GO:0003677">
    <property type="term" value="F:DNA binding"/>
    <property type="evidence" value="ECO:0007669"/>
    <property type="project" value="UniProtKB-KW"/>
</dbReference>
<organism evidence="6 7">
    <name type="scientific">Prunus dulcis</name>
    <name type="common">Almond</name>
    <name type="synonym">Amygdalus dulcis</name>
    <dbReference type="NCBI Taxonomy" id="3755"/>
    <lineage>
        <taxon>Eukaryota</taxon>
        <taxon>Viridiplantae</taxon>
        <taxon>Streptophyta</taxon>
        <taxon>Embryophyta</taxon>
        <taxon>Tracheophyta</taxon>
        <taxon>Spermatophyta</taxon>
        <taxon>Magnoliopsida</taxon>
        <taxon>eudicotyledons</taxon>
        <taxon>Gunneridae</taxon>
        <taxon>Pentapetalae</taxon>
        <taxon>rosids</taxon>
        <taxon>fabids</taxon>
        <taxon>Rosales</taxon>
        <taxon>Rosaceae</taxon>
        <taxon>Amygdaloideae</taxon>
        <taxon>Amygdaleae</taxon>
        <taxon>Prunus</taxon>
    </lineage>
</organism>
<dbReference type="InterPro" id="IPR036397">
    <property type="entry name" value="RNaseH_sf"/>
</dbReference>
<evidence type="ECO:0000313" key="6">
    <source>
        <dbReference type="EMBL" id="VVA30252.1"/>
    </source>
</evidence>
<dbReference type="InterPro" id="IPR050974">
    <property type="entry name" value="Plant_ZF_CCCH"/>
</dbReference>
<name>A0A5E4FRY5_PRUDU</name>
<dbReference type="InterPro" id="IPR002156">
    <property type="entry name" value="RNaseH_domain"/>
</dbReference>
<protein>
    <submittedName>
        <fullName evidence="6">PREDICTED: zinc finger</fullName>
    </submittedName>
</protein>
<keyword evidence="1" id="KW-0479">Metal-binding</keyword>
<dbReference type="InterPro" id="IPR029052">
    <property type="entry name" value="Metallo-depent_PP-like"/>
</dbReference>
<keyword evidence="4" id="KW-0238">DNA-binding</keyword>
<dbReference type="Gene3D" id="3.30.420.10">
    <property type="entry name" value="Ribonuclease H-like superfamily/Ribonuclease H"/>
    <property type="match status" value="1"/>
</dbReference>
<accession>A0A5E4FRY5</accession>
<sequence>MRICKSEITTMSKWLLKAVIEGRPPSPLAAISAISTAELEFVDAVTATRLDCPSPTLVETASSAWIPLVLPRVKINLDVAWSPTSNQGGIGLVVCDYMGTFILAMSIPCMANFAQEAEALAAVEACSLTIEHEFRHVQFESDYLEVVVGSVTTLVMVGYGAAQSAAADAAATAGLSSVYTSCALNDSYLSDLTLRYLSWSDPSASATDHHSRSSSMYLATSHLMSHRSRLLYKDSKCKFGMRCKFNHPKDKLAAAVASENSNVFALPERPSELPCAFYLKMGQYIQIPSAKQENKIGEIGTTIHLEGTGFAVKPPALSFNSKGLPVSPGEPDCPFYLKTGSQDPKSDQYLSLYLKKDPESLKDPTTSHRQESSWYLLMELLSLKDPTTSHRQESSWYLLMELFFLFNDAPWEGPDLISSDVVWSNSSITLDLSLNIEKGIGRIWCPDCTEKFLNKFQLKLIIRSHEGSDARENRTLLITNFFVGGMRFARPYPRFIISSSE</sequence>
<feature type="domain" description="RNase H type-1" evidence="5">
    <location>
        <begin position="76"/>
        <end position="147"/>
    </location>
</feature>